<reference evidence="1" key="2">
    <citation type="submission" date="2015-03" db="UniProtKB">
        <authorList>
            <consortium name="EnsemblPlants"/>
        </authorList>
    </citation>
    <scope>IDENTIFICATION</scope>
</reference>
<protein>
    <submittedName>
        <fullName evidence="1">Uncharacterized protein</fullName>
    </submittedName>
</protein>
<evidence type="ECO:0000313" key="2">
    <source>
        <dbReference type="Proteomes" id="UP000026960"/>
    </source>
</evidence>
<dbReference type="Gramene" id="OBART07G02460.1">
    <property type="protein sequence ID" value="OBART07G02460.1"/>
    <property type="gene ID" value="OBART07G02460"/>
</dbReference>
<accession>A0A0D3GM36</accession>
<evidence type="ECO:0000313" key="1">
    <source>
        <dbReference type="EnsemblPlants" id="OBART07G02460.1"/>
    </source>
</evidence>
<dbReference type="HOGENOM" id="CLU_2531054_0_0_1"/>
<name>A0A0D3GM36_9ORYZ</name>
<dbReference type="Proteomes" id="UP000026960">
    <property type="component" value="Chromosome 7"/>
</dbReference>
<proteinExistence type="predicted"/>
<sequence length="84" mass="8902">MRPSFAASTLAAELRGVDDGGDAVVADMAELGTASTTAATRLWMSSVCTIDDHGADLPHEHVVVILGYVGATSPHPQRHPQFMW</sequence>
<dbReference type="EnsemblPlants" id="OBART07G02460.1">
    <property type="protein sequence ID" value="OBART07G02460.1"/>
    <property type="gene ID" value="OBART07G02460"/>
</dbReference>
<organism evidence="1">
    <name type="scientific">Oryza barthii</name>
    <dbReference type="NCBI Taxonomy" id="65489"/>
    <lineage>
        <taxon>Eukaryota</taxon>
        <taxon>Viridiplantae</taxon>
        <taxon>Streptophyta</taxon>
        <taxon>Embryophyta</taxon>
        <taxon>Tracheophyta</taxon>
        <taxon>Spermatophyta</taxon>
        <taxon>Magnoliopsida</taxon>
        <taxon>Liliopsida</taxon>
        <taxon>Poales</taxon>
        <taxon>Poaceae</taxon>
        <taxon>BOP clade</taxon>
        <taxon>Oryzoideae</taxon>
        <taxon>Oryzeae</taxon>
        <taxon>Oryzinae</taxon>
        <taxon>Oryza</taxon>
    </lineage>
</organism>
<reference evidence="1" key="1">
    <citation type="journal article" date="2009" name="Rice">
        <title>De Novo Next Generation Sequencing of Plant Genomes.</title>
        <authorList>
            <person name="Rounsley S."/>
            <person name="Marri P.R."/>
            <person name="Yu Y."/>
            <person name="He R."/>
            <person name="Sisneros N."/>
            <person name="Goicoechea J.L."/>
            <person name="Lee S.J."/>
            <person name="Angelova A."/>
            <person name="Kudrna D."/>
            <person name="Luo M."/>
            <person name="Affourtit J."/>
            <person name="Desany B."/>
            <person name="Knight J."/>
            <person name="Niazi F."/>
            <person name="Egholm M."/>
            <person name="Wing R.A."/>
        </authorList>
    </citation>
    <scope>NUCLEOTIDE SEQUENCE [LARGE SCALE GENOMIC DNA]</scope>
    <source>
        <strain evidence="1">cv. IRGC 105608</strain>
    </source>
</reference>
<keyword evidence="2" id="KW-1185">Reference proteome</keyword>
<dbReference type="PaxDb" id="65489-OBART07G02460.1"/>
<dbReference type="AlphaFoldDB" id="A0A0D3GM36"/>